<organism evidence="1 2">
    <name type="scientific">Actinocrinis puniceicyclus</name>
    <dbReference type="NCBI Taxonomy" id="977794"/>
    <lineage>
        <taxon>Bacteria</taxon>
        <taxon>Bacillati</taxon>
        <taxon>Actinomycetota</taxon>
        <taxon>Actinomycetes</taxon>
        <taxon>Catenulisporales</taxon>
        <taxon>Actinospicaceae</taxon>
        <taxon>Actinocrinis</taxon>
    </lineage>
</organism>
<accession>A0A8J7WRZ6</accession>
<dbReference type="RefSeq" id="WP_211471535.1">
    <property type="nucleotide sequence ID" value="NZ_JAGSXH010000152.1"/>
</dbReference>
<dbReference type="EMBL" id="JAGSXH010000152">
    <property type="protein sequence ID" value="MBS2966453.1"/>
    <property type="molecule type" value="Genomic_DNA"/>
</dbReference>
<evidence type="ECO:0000313" key="2">
    <source>
        <dbReference type="Proteomes" id="UP000677913"/>
    </source>
</evidence>
<comment type="caution">
    <text evidence="1">The sequence shown here is derived from an EMBL/GenBank/DDBJ whole genome shotgun (WGS) entry which is preliminary data.</text>
</comment>
<dbReference type="AlphaFoldDB" id="A0A8J7WRZ6"/>
<sequence>RPPGRRAAVLQLMGTRPGQPWRARDLARAFDITEETGLNSFCAQMSTWSRLGYLTKTSPATYQLT</sequence>
<protein>
    <submittedName>
        <fullName evidence="1">Uncharacterized protein</fullName>
    </submittedName>
</protein>
<gene>
    <name evidence="1" type="ORF">KGA66_25655</name>
</gene>
<dbReference type="Proteomes" id="UP000677913">
    <property type="component" value="Unassembled WGS sequence"/>
</dbReference>
<proteinExistence type="predicted"/>
<name>A0A8J7WRZ6_9ACTN</name>
<evidence type="ECO:0000313" key="1">
    <source>
        <dbReference type="EMBL" id="MBS2966453.1"/>
    </source>
</evidence>
<reference evidence="1" key="1">
    <citation type="submission" date="2021-04" db="EMBL/GenBank/DDBJ databases">
        <title>Genome based classification of Actinospica acidithermotolerans sp. nov., an actinobacterium isolated from an Indonesian hot spring.</title>
        <authorList>
            <person name="Kusuma A.B."/>
            <person name="Putra K.E."/>
            <person name="Nafisah S."/>
            <person name="Loh J."/>
            <person name="Nouioui I."/>
            <person name="Goodfellow M."/>
        </authorList>
    </citation>
    <scope>NUCLEOTIDE SEQUENCE</scope>
    <source>
        <strain evidence="1">DSM 45618</strain>
    </source>
</reference>
<feature type="non-terminal residue" evidence="1">
    <location>
        <position position="1"/>
    </location>
</feature>
<keyword evidence="2" id="KW-1185">Reference proteome</keyword>